<accession>A0A1Y1S9P9</accession>
<feature type="domain" description="CD-NTase-associated protein 12/Pycsar effector protein TIR" evidence="1">
    <location>
        <begin position="93"/>
        <end position="211"/>
    </location>
</feature>
<comment type="caution">
    <text evidence="2">The sequence shown here is derived from an EMBL/GenBank/DDBJ whole genome shotgun (WGS) entry which is preliminary data.</text>
</comment>
<name>A0A1Y1S9P9_9GAMM</name>
<reference evidence="2 3" key="1">
    <citation type="submission" date="2013-04" db="EMBL/GenBank/DDBJ databases">
        <title>Oceanococcus atlanticus 22II-S10r2 Genome Sequencing.</title>
        <authorList>
            <person name="Lai Q."/>
            <person name="Li G."/>
            <person name="Shao Z."/>
        </authorList>
    </citation>
    <scope>NUCLEOTIDE SEQUENCE [LARGE SCALE GENOMIC DNA]</scope>
    <source>
        <strain evidence="2 3">22II-S10r2</strain>
    </source>
</reference>
<evidence type="ECO:0000313" key="2">
    <source>
        <dbReference type="EMBL" id="ORE84962.1"/>
    </source>
</evidence>
<proteinExistence type="predicted"/>
<dbReference type="Pfam" id="PF10137">
    <property type="entry name" value="CAP12-PCTIR_TIR"/>
    <property type="match status" value="1"/>
</dbReference>
<dbReference type="Proteomes" id="UP000192342">
    <property type="component" value="Unassembled WGS sequence"/>
</dbReference>
<sequence length="240" mass="26083">MKKWSWEDLVAAITSHGLAVTDVKDIQHGQQAVLPEGTRANWYSSGKVVVQGRDCEEKTLLQAVVNGGAQPAPAPAGNAAQGAKPAVAVKEPKVFIVYGHDTEARDQLELMLLRMNIKPVILGNMTPDGKTIIEALIASTDVPYAVVLLTPDDEGHKANADAEKKFRARQNVVLEMGMFLAKLGRERVAILHKGSLELPSDINGLIYIPFEKSIQETKNKLAAGLQKAGFYIDIEHLQAE</sequence>
<organism evidence="2 3">
    <name type="scientific">Oceanococcus atlanticus</name>
    <dbReference type="NCBI Taxonomy" id="1317117"/>
    <lineage>
        <taxon>Bacteria</taxon>
        <taxon>Pseudomonadati</taxon>
        <taxon>Pseudomonadota</taxon>
        <taxon>Gammaproteobacteria</taxon>
        <taxon>Chromatiales</taxon>
        <taxon>Oceanococcaceae</taxon>
        <taxon>Oceanococcus</taxon>
    </lineage>
</organism>
<protein>
    <recommendedName>
        <fullName evidence="1">CD-NTase-associated protein 12/Pycsar effector protein TIR domain-containing protein</fullName>
    </recommendedName>
</protein>
<evidence type="ECO:0000259" key="1">
    <source>
        <dbReference type="Pfam" id="PF10137"/>
    </source>
</evidence>
<dbReference type="InterPro" id="IPR019302">
    <property type="entry name" value="CAP12/PCTIR_TIR_dom"/>
</dbReference>
<dbReference type="OrthoDB" id="5497289at2"/>
<dbReference type="AlphaFoldDB" id="A0A1Y1S9P9"/>
<dbReference type="GO" id="GO:0050135">
    <property type="term" value="F:NADP+ nucleosidase activity"/>
    <property type="evidence" value="ECO:0007669"/>
    <property type="project" value="InterPro"/>
</dbReference>
<dbReference type="EMBL" id="AQQV01000008">
    <property type="protein sequence ID" value="ORE84962.1"/>
    <property type="molecule type" value="Genomic_DNA"/>
</dbReference>
<gene>
    <name evidence="2" type="ORF">ATO7_16439</name>
</gene>
<keyword evidence="3" id="KW-1185">Reference proteome</keyword>
<evidence type="ECO:0000313" key="3">
    <source>
        <dbReference type="Proteomes" id="UP000192342"/>
    </source>
</evidence>
<dbReference type="STRING" id="1317117.ATO7_16439"/>
<dbReference type="RefSeq" id="WP_158523257.1">
    <property type="nucleotide sequence ID" value="NZ_AQQV01000008.1"/>
</dbReference>